<gene>
    <name evidence="9" type="ORF">NXF25_014819</name>
</gene>
<dbReference type="PROSITE" id="PS50222">
    <property type="entry name" value="EF_HAND_2"/>
    <property type="match status" value="4"/>
</dbReference>
<evidence type="ECO:0000313" key="10">
    <source>
        <dbReference type="Proteomes" id="UP001474421"/>
    </source>
</evidence>
<dbReference type="InterPro" id="IPR011992">
    <property type="entry name" value="EF-hand-dom_pair"/>
</dbReference>
<evidence type="ECO:0000256" key="4">
    <source>
        <dbReference type="ARBA" id="ARBA00022723"/>
    </source>
</evidence>
<evidence type="ECO:0000256" key="6">
    <source>
        <dbReference type="ARBA" id="ARBA00022837"/>
    </source>
</evidence>
<protein>
    <recommendedName>
        <fullName evidence="3">Calglandulin</fullName>
    </recommendedName>
</protein>
<comment type="similarity">
    <text evidence="2">Belongs to the calmodulin family.</text>
</comment>
<evidence type="ECO:0000256" key="7">
    <source>
        <dbReference type="SAM" id="MobiDB-lite"/>
    </source>
</evidence>
<dbReference type="GO" id="GO:0005509">
    <property type="term" value="F:calcium ion binding"/>
    <property type="evidence" value="ECO:0007669"/>
    <property type="project" value="InterPro"/>
</dbReference>
<feature type="compositionally biased region" description="Gly residues" evidence="7">
    <location>
        <begin position="160"/>
        <end position="169"/>
    </location>
</feature>
<organism evidence="9 10">
    <name type="scientific">Crotalus adamanteus</name>
    <name type="common">Eastern diamondback rattlesnake</name>
    <dbReference type="NCBI Taxonomy" id="8729"/>
    <lineage>
        <taxon>Eukaryota</taxon>
        <taxon>Metazoa</taxon>
        <taxon>Chordata</taxon>
        <taxon>Craniata</taxon>
        <taxon>Vertebrata</taxon>
        <taxon>Euteleostomi</taxon>
        <taxon>Lepidosauria</taxon>
        <taxon>Squamata</taxon>
        <taxon>Bifurcata</taxon>
        <taxon>Unidentata</taxon>
        <taxon>Episquamata</taxon>
        <taxon>Toxicofera</taxon>
        <taxon>Serpentes</taxon>
        <taxon>Colubroidea</taxon>
        <taxon>Viperidae</taxon>
        <taxon>Crotalinae</taxon>
        <taxon>Crotalus</taxon>
    </lineage>
</organism>
<dbReference type="EMBL" id="JAOTOJ010000011">
    <property type="protein sequence ID" value="KAK9394291.1"/>
    <property type="molecule type" value="Genomic_DNA"/>
</dbReference>
<accession>A0AAW1AWZ2</accession>
<keyword evidence="5" id="KW-0677">Repeat</keyword>
<feature type="domain" description="EF-hand" evidence="8">
    <location>
        <begin position="281"/>
        <end position="316"/>
    </location>
</feature>
<dbReference type="AlphaFoldDB" id="A0AAW1AWZ2"/>
<dbReference type="GO" id="GO:0016460">
    <property type="term" value="C:myosin II complex"/>
    <property type="evidence" value="ECO:0007669"/>
    <property type="project" value="TreeGrafter"/>
</dbReference>
<feature type="region of interest" description="Disordered" evidence="7">
    <location>
        <begin position="24"/>
        <end position="50"/>
    </location>
</feature>
<dbReference type="InterPro" id="IPR050230">
    <property type="entry name" value="CALM/Myosin/TropC-like"/>
</dbReference>
<feature type="domain" description="EF-hand" evidence="8">
    <location>
        <begin position="354"/>
        <end position="386"/>
    </location>
</feature>
<keyword evidence="6" id="KW-0106">Calcium</keyword>
<comment type="function">
    <text evidence="1">May be involved in the cellular control mechanism of the secretion of toxins from the gland into the venom.</text>
</comment>
<dbReference type="PANTHER" id="PTHR23048:SF0">
    <property type="entry name" value="CALMODULIN LIKE 3"/>
    <property type="match status" value="1"/>
</dbReference>
<dbReference type="Gene3D" id="1.10.238.10">
    <property type="entry name" value="EF-hand"/>
    <property type="match status" value="3"/>
</dbReference>
<dbReference type="CDD" id="cd00051">
    <property type="entry name" value="EFh"/>
    <property type="match status" value="2"/>
</dbReference>
<name>A0AAW1AWZ2_CROAD</name>
<dbReference type="Proteomes" id="UP001474421">
    <property type="component" value="Unassembled WGS sequence"/>
</dbReference>
<evidence type="ECO:0000313" key="9">
    <source>
        <dbReference type="EMBL" id="KAK9394291.1"/>
    </source>
</evidence>
<dbReference type="SUPFAM" id="SSF47473">
    <property type="entry name" value="EF-hand"/>
    <property type="match status" value="1"/>
</dbReference>
<dbReference type="InterPro" id="IPR018247">
    <property type="entry name" value="EF_Hand_1_Ca_BS"/>
</dbReference>
<keyword evidence="4" id="KW-0479">Metal-binding</keyword>
<reference evidence="9 10" key="1">
    <citation type="journal article" date="2024" name="Proc. Natl. Acad. Sci. U.S.A.">
        <title>The genetic regulatory architecture and epigenomic basis for age-related changes in rattlesnake venom.</title>
        <authorList>
            <person name="Hogan M.P."/>
            <person name="Holding M.L."/>
            <person name="Nystrom G.S."/>
            <person name="Colston T.J."/>
            <person name="Bartlett D.A."/>
            <person name="Mason A.J."/>
            <person name="Ellsworth S.A."/>
            <person name="Rautsaw R.M."/>
            <person name="Lawrence K.C."/>
            <person name="Strickland J.L."/>
            <person name="He B."/>
            <person name="Fraser P."/>
            <person name="Margres M.J."/>
            <person name="Gilbert D.M."/>
            <person name="Gibbs H.L."/>
            <person name="Parkinson C.L."/>
            <person name="Rokyta D.R."/>
        </authorList>
    </citation>
    <scope>NUCLEOTIDE SEQUENCE [LARGE SCALE GENOMIC DNA]</scope>
    <source>
        <strain evidence="9">DRR0105</strain>
    </source>
</reference>
<dbReference type="FunFam" id="1.10.238.10:FF:000527">
    <property type="entry name" value="Calmodulin-3"/>
    <property type="match status" value="1"/>
</dbReference>
<feature type="domain" description="EF-hand" evidence="8">
    <location>
        <begin position="318"/>
        <end position="353"/>
    </location>
</feature>
<sequence>MSLLPSRRNFRRLFGSPVPPLTCSAPSRPLPSPARLVPADQDGVGEDRLQPASPCPRLRACKNSGKKFGAGAAEQLATCTGSACKVEKTRAIEGVTCSDWAWPKEGVAHLERNVGFWKEAGLSCLVASGTMPLFLERYIRDREGEGHIEEVGGAASRGESGLGSAGAEGAGRRQRRPRRGEAGGGRWRRDPARALRLREEALGASRLVRLCLLRDAVAALEASGRLRRCRLADPDRTMADQLTEEQIAEFKEAFSLFDKDGDGTITTKELGTVMRSLGQNPTEAELQDMINEVDADGNGTIDFPEFLTMMARKMKDTDSEEEIREAFRVFDKDGNGYISAAELRHVMTNLGEKLTDEEVDEMIREADIDGDGQVNYEEFVQMMTAK</sequence>
<dbReference type="InterPro" id="IPR002048">
    <property type="entry name" value="EF_hand_dom"/>
</dbReference>
<evidence type="ECO:0000259" key="8">
    <source>
        <dbReference type="PROSITE" id="PS50222"/>
    </source>
</evidence>
<feature type="region of interest" description="Disordered" evidence="7">
    <location>
        <begin position="151"/>
        <end position="187"/>
    </location>
</feature>
<proteinExistence type="inferred from homology"/>
<evidence type="ECO:0000256" key="1">
    <source>
        <dbReference type="ARBA" id="ARBA00002793"/>
    </source>
</evidence>
<dbReference type="PROSITE" id="PS00018">
    <property type="entry name" value="EF_HAND_1"/>
    <property type="match status" value="4"/>
</dbReference>
<evidence type="ECO:0000256" key="5">
    <source>
        <dbReference type="ARBA" id="ARBA00022737"/>
    </source>
</evidence>
<dbReference type="PANTHER" id="PTHR23048">
    <property type="entry name" value="MYOSIN LIGHT CHAIN 1, 3"/>
    <property type="match status" value="1"/>
</dbReference>
<dbReference type="Pfam" id="PF13499">
    <property type="entry name" value="EF-hand_7"/>
    <property type="match status" value="2"/>
</dbReference>
<keyword evidence="10" id="KW-1185">Reference proteome</keyword>
<feature type="domain" description="EF-hand" evidence="8">
    <location>
        <begin position="245"/>
        <end position="280"/>
    </location>
</feature>
<comment type="caution">
    <text evidence="9">The sequence shown here is derived from an EMBL/GenBank/DDBJ whole genome shotgun (WGS) entry which is preliminary data.</text>
</comment>
<evidence type="ECO:0000256" key="2">
    <source>
        <dbReference type="ARBA" id="ARBA00009763"/>
    </source>
</evidence>
<evidence type="ECO:0000256" key="3">
    <source>
        <dbReference type="ARBA" id="ARBA00017715"/>
    </source>
</evidence>
<dbReference type="SMART" id="SM00054">
    <property type="entry name" value="EFh"/>
    <property type="match status" value="4"/>
</dbReference>